<reference evidence="1 2" key="1">
    <citation type="submission" date="2021-02" db="EMBL/GenBank/DDBJ databases">
        <authorList>
            <person name="Park J.-S."/>
        </authorList>
    </citation>
    <scope>NUCLEOTIDE SEQUENCE [LARGE SCALE GENOMIC DNA]</scope>
    <source>
        <strain evidence="1 2">188UL20-2</strain>
    </source>
</reference>
<gene>
    <name evidence="1" type="ORF">JQC93_04995</name>
</gene>
<dbReference type="InterPro" id="IPR005590">
    <property type="entry name" value="DUF333"/>
</dbReference>
<protein>
    <submittedName>
        <fullName evidence="1">DUF333 domain-containing protein</fullName>
    </submittedName>
</protein>
<name>A0ABS2HI45_9VIBR</name>
<dbReference type="Pfam" id="PF03891">
    <property type="entry name" value="DUF333"/>
    <property type="match status" value="1"/>
</dbReference>
<proteinExistence type="predicted"/>
<dbReference type="EMBL" id="JAFEUM010000001">
    <property type="protein sequence ID" value="MBM7035759.1"/>
    <property type="molecule type" value="Genomic_DNA"/>
</dbReference>
<dbReference type="Proteomes" id="UP000809621">
    <property type="component" value="Unassembled WGS sequence"/>
</dbReference>
<dbReference type="RefSeq" id="WP_205157335.1">
    <property type="nucleotide sequence ID" value="NZ_JAFEUM010000001.1"/>
</dbReference>
<comment type="caution">
    <text evidence="1">The sequence shown here is derived from an EMBL/GenBank/DDBJ whole genome shotgun (WGS) entry which is preliminary data.</text>
</comment>
<organism evidence="1 2">
    <name type="scientific">Vibrio ulleungensis</name>
    <dbReference type="NCBI Taxonomy" id="2807619"/>
    <lineage>
        <taxon>Bacteria</taxon>
        <taxon>Pseudomonadati</taxon>
        <taxon>Pseudomonadota</taxon>
        <taxon>Gammaproteobacteria</taxon>
        <taxon>Vibrionales</taxon>
        <taxon>Vibrionaceae</taxon>
        <taxon>Vibrio</taxon>
    </lineage>
</organism>
<keyword evidence="2" id="KW-1185">Reference proteome</keyword>
<evidence type="ECO:0000313" key="2">
    <source>
        <dbReference type="Proteomes" id="UP000809621"/>
    </source>
</evidence>
<dbReference type="PROSITE" id="PS51257">
    <property type="entry name" value="PROKAR_LIPOPROTEIN"/>
    <property type="match status" value="1"/>
</dbReference>
<accession>A0ABS2HI45</accession>
<sequence length="86" mass="9940">MNKAYMTAVFAAVLAVGCTTTETEYTVESWEPLTDPAAMYCVEQEGKFIRISEGESRVGYCEFSEDERYELQDYYQRHLDEQQAES</sequence>
<evidence type="ECO:0000313" key="1">
    <source>
        <dbReference type="EMBL" id="MBM7035759.1"/>
    </source>
</evidence>